<gene>
    <name evidence="1" type="ORF">A4L_23</name>
</gene>
<sequence length="309" mass="35099">MSDLETPTQFIEQYLTEVVNDFNEKGCQQLFTPENADLLSKAIVNLSLGTHTSNWCRMSSIGKPSILTAVNKLKQDFGQSLEHDESDDINSPRMQSLFLWGNVFEEWLILIGERLGWWKVVSQQQELAIPCDNGAVITGHIDAVLECPEGQFVLEVKTLSPNYHRTFVKSPNDDRGYLTQLAMYSDCTKLPGFWLALDKGSGCLSVVNLPSYADERIERALKITNHVSKLTTIEEVVTTVPVPPPVEEIFKRKPTGRYLLPDSMKFYEYADIFYVLENDSNGYKKDTVYVADYREHAEVIDLLTQRLTS</sequence>
<reference evidence="1 2" key="1">
    <citation type="journal article" date="2015" name="Virus Res.">
        <title>Unraveling the genome structure of cyanobacterial podovirus A-4L with long direct terminal repeats.</title>
        <authorList>
            <person name="Ou T."/>
            <person name="Liao X.Y."/>
            <person name="Gao X.C."/>
            <person name="Xu X.D."/>
            <person name="Zhang Q.Y."/>
        </authorList>
    </citation>
    <scope>NUCLEOTIDE SEQUENCE [LARGE SCALE GENOMIC DNA]</scope>
</reference>
<dbReference type="InterPro" id="IPR011604">
    <property type="entry name" value="PDDEXK-like_dom_sf"/>
</dbReference>
<dbReference type="OrthoDB" id="41446at10239"/>
<keyword evidence="2" id="KW-1185">Reference proteome</keyword>
<accession>A0A059PY90</accession>
<evidence type="ECO:0000313" key="2">
    <source>
        <dbReference type="Proteomes" id="UP000027000"/>
    </source>
</evidence>
<dbReference type="Gene3D" id="3.90.320.10">
    <property type="match status" value="1"/>
</dbReference>
<dbReference type="GeneID" id="19686314"/>
<proteinExistence type="predicted"/>
<dbReference type="EMBL" id="KF356198">
    <property type="protein sequence ID" value="AGR48550.1"/>
    <property type="molecule type" value="Genomic_DNA"/>
</dbReference>
<dbReference type="Proteomes" id="UP000027000">
    <property type="component" value="Segment"/>
</dbReference>
<protein>
    <submittedName>
        <fullName evidence="1">Uncharacterized protein</fullName>
    </submittedName>
</protein>
<organism evidence="1 2">
    <name type="scientific">Anabaena phage A-4L</name>
    <dbReference type="NCBI Taxonomy" id="1357732"/>
    <lineage>
        <taxon>Viruses</taxon>
        <taxon>Duplodnaviria</taxon>
        <taxon>Heunggongvirae</taxon>
        <taxon>Uroviricota</taxon>
        <taxon>Caudoviricetes</taxon>
        <taxon>Saffermanviridae</taxon>
        <taxon>Kozyakovvirus</taxon>
        <taxon>Kozyakovvirus A4L</taxon>
    </lineage>
</organism>
<dbReference type="KEGG" id="vg:19686314"/>
<name>A0A059PY90_9CAUD</name>
<evidence type="ECO:0000313" key="1">
    <source>
        <dbReference type="EMBL" id="AGR48550.1"/>
    </source>
</evidence>
<dbReference type="RefSeq" id="YP_009042793.1">
    <property type="nucleotide sequence ID" value="NC_024358.1"/>
</dbReference>